<sequence>MELTIDSSSSNKNSSAIDITGICSRGVLSFKIGSYLNGTSSSIPTLFVLPPGEGGAESYFGNIAQNLGGFNLIIFNNFYLAMNKPDTCSFEQLAKMYLKYIRELQPHGPYHFWGGVSVDSYP</sequence>
<reference evidence="3 4" key="1">
    <citation type="submission" date="2015-12" db="EMBL/GenBank/DDBJ databases">
        <title>The genome of Folsomia candida.</title>
        <authorList>
            <person name="Faddeeva A."/>
            <person name="Derks M.F."/>
            <person name="Anvar Y."/>
            <person name="Smit S."/>
            <person name="Van Straalen N."/>
            <person name="Roelofs D."/>
        </authorList>
    </citation>
    <scope>NUCLEOTIDE SEQUENCE [LARGE SCALE GENOMIC DNA]</scope>
    <source>
        <strain evidence="3 4">VU population</strain>
        <tissue evidence="3">Whole body</tissue>
    </source>
</reference>
<evidence type="ECO:0000256" key="1">
    <source>
        <dbReference type="ARBA" id="ARBA00012480"/>
    </source>
</evidence>
<dbReference type="InterPro" id="IPR001031">
    <property type="entry name" value="Thioesterase"/>
</dbReference>
<dbReference type="SUPFAM" id="SSF53474">
    <property type="entry name" value="alpha/beta-Hydrolases"/>
    <property type="match status" value="1"/>
</dbReference>
<keyword evidence="4" id="KW-1185">Reference proteome</keyword>
<protein>
    <recommendedName>
        <fullName evidence="1">oleoyl-[acyl-carrier-protein] hydrolase</fullName>
        <ecNumber evidence="1">3.1.2.14</ecNumber>
    </recommendedName>
</protein>
<dbReference type="OrthoDB" id="329835at2759"/>
<name>A0A226D1D6_FOLCA</name>
<dbReference type="EMBL" id="LNIX01000048">
    <property type="protein sequence ID" value="OXA38106.1"/>
    <property type="molecule type" value="Genomic_DNA"/>
</dbReference>
<evidence type="ECO:0000313" key="3">
    <source>
        <dbReference type="EMBL" id="OXA38106.1"/>
    </source>
</evidence>
<organism evidence="3 4">
    <name type="scientific">Folsomia candida</name>
    <name type="common">Springtail</name>
    <dbReference type="NCBI Taxonomy" id="158441"/>
    <lineage>
        <taxon>Eukaryota</taxon>
        <taxon>Metazoa</taxon>
        <taxon>Ecdysozoa</taxon>
        <taxon>Arthropoda</taxon>
        <taxon>Hexapoda</taxon>
        <taxon>Collembola</taxon>
        <taxon>Entomobryomorpha</taxon>
        <taxon>Isotomoidea</taxon>
        <taxon>Isotomidae</taxon>
        <taxon>Proisotominae</taxon>
        <taxon>Folsomia</taxon>
    </lineage>
</organism>
<feature type="domain" description="Thioesterase" evidence="2">
    <location>
        <begin position="45"/>
        <end position="114"/>
    </location>
</feature>
<evidence type="ECO:0000313" key="4">
    <source>
        <dbReference type="Proteomes" id="UP000198287"/>
    </source>
</evidence>
<dbReference type="Pfam" id="PF00975">
    <property type="entry name" value="Thioesterase"/>
    <property type="match status" value="1"/>
</dbReference>
<proteinExistence type="predicted"/>
<accession>A0A226D1D6</accession>
<dbReference type="AlphaFoldDB" id="A0A226D1D6"/>
<comment type="caution">
    <text evidence="3">The sequence shown here is derived from an EMBL/GenBank/DDBJ whole genome shotgun (WGS) entry which is preliminary data.</text>
</comment>
<dbReference type="Gene3D" id="3.40.50.1820">
    <property type="entry name" value="alpha/beta hydrolase"/>
    <property type="match status" value="1"/>
</dbReference>
<gene>
    <name evidence="3" type="ORF">Fcan01_27067</name>
</gene>
<dbReference type="InterPro" id="IPR029058">
    <property type="entry name" value="AB_hydrolase_fold"/>
</dbReference>
<dbReference type="STRING" id="158441.A0A226D1D6"/>
<evidence type="ECO:0000259" key="2">
    <source>
        <dbReference type="Pfam" id="PF00975"/>
    </source>
</evidence>
<dbReference type="Proteomes" id="UP000198287">
    <property type="component" value="Unassembled WGS sequence"/>
</dbReference>
<dbReference type="GO" id="GO:0016297">
    <property type="term" value="F:fatty acyl-[ACP] hydrolase activity"/>
    <property type="evidence" value="ECO:0007669"/>
    <property type="project" value="UniProtKB-EC"/>
</dbReference>
<dbReference type="EC" id="3.1.2.14" evidence="1"/>